<dbReference type="PANTHER" id="PTHR48106">
    <property type="entry name" value="QUINONE OXIDOREDUCTASE PIG3-RELATED"/>
    <property type="match status" value="1"/>
</dbReference>
<evidence type="ECO:0000313" key="4">
    <source>
        <dbReference type="EMBL" id="PZX62950.1"/>
    </source>
</evidence>
<accession>A0A2W7RWR7</accession>
<dbReference type="Pfam" id="PF00107">
    <property type="entry name" value="ADH_zinc_N"/>
    <property type="match status" value="1"/>
</dbReference>
<proteinExistence type="predicted"/>
<dbReference type="Gene3D" id="3.90.180.10">
    <property type="entry name" value="Medium-chain alcohol dehydrogenases, catalytic domain"/>
    <property type="match status" value="1"/>
</dbReference>
<evidence type="ECO:0000313" key="5">
    <source>
        <dbReference type="Proteomes" id="UP000249720"/>
    </source>
</evidence>
<dbReference type="EMBL" id="QKZV01000004">
    <property type="protein sequence ID" value="PZX62950.1"/>
    <property type="molecule type" value="Genomic_DNA"/>
</dbReference>
<evidence type="ECO:0000256" key="1">
    <source>
        <dbReference type="ARBA" id="ARBA00022857"/>
    </source>
</evidence>
<dbReference type="InterPro" id="IPR036291">
    <property type="entry name" value="NAD(P)-bd_dom_sf"/>
</dbReference>
<sequence>MWWYPKKKIIVLPANFSIEKAAQFSLNPITAYGLLSQARLQQGNWLLLTAANSALSKIVIQLAAQKKYSTIAVVRKAEEIAALKALGATEVVLSTNPQLTNTILSITQNKGVNALFDAVGGNLLTQLLPTVAPFGKVLIYGLLDDQPAQLYNDTIVFKNLSLMGFGVDAWLQTLSENEQKEMQTYLIENLQQPGFQLPVSEKFPFTQFMEAIQAYESGNQKGKILLEMN</sequence>
<organism evidence="4 5">
    <name type="scientific">Hydrotalea sandarakina</name>
    <dbReference type="NCBI Taxonomy" id="1004304"/>
    <lineage>
        <taxon>Bacteria</taxon>
        <taxon>Pseudomonadati</taxon>
        <taxon>Bacteroidota</taxon>
        <taxon>Chitinophagia</taxon>
        <taxon>Chitinophagales</taxon>
        <taxon>Chitinophagaceae</taxon>
        <taxon>Hydrotalea</taxon>
    </lineage>
</organism>
<dbReference type="GO" id="GO:0016651">
    <property type="term" value="F:oxidoreductase activity, acting on NAD(P)H"/>
    <property type="evidence" value="ECO:0007669"/>
    <property type="project" value="TreeGrafter"/>
</dbReference>
<reference evidence="4 5" key="1">
    <citation type="submission" date="2018-06" db="EMBL/GenBank/DDBJ databases">
        <title>Genomic Encyclopedia of Archaeal and Bacterial Type Strains, Phase II (KMG-II): from individual species to whole genera.</title>
        <authorList>
            <person name="Goeker M."/>
        </authorList>
    </citation>
    <scope>NUCLEOTIDE SEQUENCE [LARGE SCALE GENOMIC DNA]</scope>
    <source>
        <strain evidence="4 5">DSM 23241</strain>
    </source>
</reference>
<feature type="domain" description="Alcohol dehydrogenase-like C-terminal" evidence="3">
    <location>
        <begin position="57"/>
        <end position="167"/>
    </location>
</feature>
<keyword evidence="5" id="KW-1185">Reference proteome</keyword>
<dbReference type="GO" id="GO:0070402">
    <property type="term" value="F:NADPH binding"/>
    <property type="evidence" value="ECO:0007669"/>
    <property type="project" value="TreeGrafter"/>
</dbReference>
<dbReference type="PANTHER" id="PTHR48106:SF2">
    <property type="entry name" value="ZN2+-BINDING DEHYDROGENASE"/>
    <property type="match status" value="1"/>
</dbReference>
<keyword evidence="2" id="KW-0560">Oxidoreductase</keyword>
<dbReference type="InterPro" id="IPR013149">
    <property type="entry name" value="ADH-like_C"/>
</dbReference>
<evidence type="ECO:0000256" key="2">
    <source>
        <dbReference type="ARBA" id="ARBA00023002"/>
    </source>
</evidence>
<dbReference type="AlphaFoldDB" id="A0A2W7RWR7"/>
<protein>
    <submittedName>
        <fullName evidence="4">Zinc-binding dehydrogenase</fullName>
    </submittedName>
</protein>
<dbReference type="Gene3D" id="3.40.50.720">
    <property type="entry name" value="NAD(P)-binding Rossmann-like Domain"/>
    <property type="match status" value="1"/>
</dbReference>
<name>A0A2W7RWR7_9BACT</name>
<dbReference type="SUPFAM" id="SSF51735">
    <property type="entry name" value="NAD(P)-binding Rossmann-fold domains"/>
    <property type="match status" value="1"/>
</dbReference>
<evidence type="ECO:0000259" key="3">
    <source>
        <dbReference type="Pfam" id="PF00107"/>
    </source>
</evidence>
<comment type="caution">
    <text evidence="4">The sequence shown here is derived from an EMBL/GenBank/DDBJ whole genome shotgun (WGS) entry which is preliminary data.</text>
</comment>
<dbReference type="RefSeq" id="WP_245898020.1">
    <property type="nucleotide sequence ID" value="NZ_QKZV01000004.1"/>
</dbReference>
<gene>
    <name evidence="4" type="ORF">LX80_01645</name>
</gene>
<dbReference type="Proteomes" id="UP000249720">
    <property type="component" value="Unassembled WGS sequence"/>
</dbReference>
<keyword evidence="1" id="KW-0521">NADP</keyword>